<protein>
    <submittedName>
        <fullName evidence="3">Glucosaminidase</fullName>
    </submittedName>
</protein>
<sequence>MSSLRLSHLATISALALFSFTTHANDALPSSPDHITQPYPVEQITELHSAKQLVARFEQDNYDLQQVAKNLQLPSYYVENLPTDLNALPVEQKTTGFIRLLLPTVTAVNKQILAVRTSLKKLAQKPQSDWTPQEQAWVAQLMESYAVKSNDIDELLLHVDIIPVGMVLAQGIDESGWGTSHFAIEGNSLYGEHLPAHGGKYLTTPGGHVKVAAFDNLYAGTASYMHNLNTTGAYKELWHLRKQLREQNNLNGHQLVAALAHYSTRGEAYVENLRALIKHHQLDSFDHVVLEGNRSERIRFTHK</sequence>
<reference evidence="3 4" key="1">
    <citation type="submission" date="2016-09" db="EMBL/GenBank/DDBJ databases">
        <title>Genomic Taxonomy of the Vibrionaceae.</title>
        <authorList>
            <person name="Gonzalez-Castillo A."/>
            <person name="Gomez-Gil B."/>
            <person name="Enciso-Ibarra K."/>
        </authorList>
    </citation>
    <scope>NUCLEOTIDE SEQUENCE [LARGE SCALE GENOMIC DNA]</scope>
    <source>
        <strain evidence="3 4">CAIM 1902</strain>
    </source>
</reference>
<evidence type="ECO:0000256" key="1">
    <source>
        <dbReference type="SAM" id="SignalP"/>
    </source>
</evidence>
<dbReference type="Gene3D" id="1.10.530.10">
    <property type="match status" value="1"/>
</dbReference>
<dbReference type="Pfam" id="PF01832">
    <property type="entry name" value="Glucosaminidase"/>
    <property type="match status" value="1"/>
</dbReference>
<evidence type="ECO:0000259" key="2">
    <source>
        <dbReference type="Pfam" id="PF01832"/>
    </source>
</evidence>
<name>A0ABX3FHJ7_9VIBR</name>
<feature type="signal peptide" evidence="1">
    <location>
        <begin position="1"/>
        <end position="24"/>
    </location>
</feature>
<dbReference type="Proteomes" id="UP000186039">
    <property type="component" value="Unassembled WGS sequence"/>
</dbReference>
<evidence type="ECO:0000313" key="3">
    <source>
        <dbReference type="EMBL" id="OLQ90772.1"/>
    </source>
</evidence>
<gene>
    <name evidence="3" type="ORF">BIY20_10515</name>
</gene>
<dbReference type="InterPro" id="IPR002901">
    <property type="entry name" value="MGlyc_endo_b_GlcNAc-like_dom"/>
</dbReference>
<proteinExistence type="predicted"/>
<dbReference type="PANTHER" id="PTHR40572:SF1">
    <property type="entry name" value="PROTEIN BAX"/>
    <property type="match status" value="1"/>
</dbReference>
<feature type="chain" id="PRO_5045500898" evidence="1">
    <location>
        <begin position="25"/>
        <end position="303"/>
    </location>
</feature>
<dbReference type="PANTHER" id="PTHR40572">
    <property type="entry name" value="PROTEIN BAX"/>
    <property type="match status" value="1"/>
</dbReference>
<comment type="caution">
    <text evidence="3">The sequence shown here is derived from an EMBL/GenBank/DDBJ whole genome shotgun (WGS) entry which is preliminary data.</text>
</comment>
<evidence type="ECO:0000313" key="4">
    <source>
        <dbReference type="Proteomes" id="UP000186039"/>
    </source>
</evidence>
<dbReference type="InterPro" id="IPR053195">
    <property type="entry name" value="Bax-like"/>
</dbReference>
<dbReference type="RefSeq" id="WP_075715341.1">
    <property type="nucleotide sequence ID" value="NZ_AP019654.1"/>
</dbReference>
<keyword evidence="1" id="KW-0732">Signal</keyword>
<organism evidence="3 4">
    <name type="scientific">Vibrio panuliri</name>
    <dbReference type="NCBI Taxonomy" id="1381081"/>
    <lineage>
        <taxon>Bacteria</taxon>
        <taxon>Pseudomonadati</taxon>
        <taxon>Pseudomonadota</taxon>
        <taxon>Gammaproteobacteria</taxon>
        <taxon>Vibrionales</taxon>
        <taxon>Vibrionaceae</taxon>
        <taxon>Vibrio</taxon>
    </lineage>
</organism>
<keyword evidence="4" id="KW-1185">Reference proteome</keyword>
<accession>A0ABX3FHJ7</accession>
<feature type="domain" description="Mannosyl-glycoprotein endo-beta-N-acetylglucosamidase-like" evidence="2">
    <location>
        <begin position="157"/>
        <end position="282"/>
    </location>
</feature>
<dbReference type="EMBL" id="MJMH01000177">
    <property type="protein sequence ID" value="OLQ90772.1"/>
    <property type="molecule type" value="Genomic_DNA"/>
</dbReference>